<dbReference type="EMBL" id="VICG01000009">
    <property type="protein sequence ID" value="KAA8568566.1"/>
    <property type="molecule type" value="Genomic_DNA"/>
</dbReference>
<protein>
    <submittedName>
        <fullName evidence="2">Uncharacterized protein</fullName>
    </submittedName>
</protein>
<gene>
    <name evidence="2" type="ORF">EYC84_007584</name>
</gene>
<keyword evidence="3" id="KW-1185">Reference proteome</keyword>
<evidence type="ECO:0000313" key="3">
    <source>
        <dbReference type="Proteomes" id="UP000322873"/>
    </source>
</evidence>
<name>A0A5M9JLE6_MONFR</name>
<proteinExistence type="predicted"/>
<dbReference type="AlphaFoldDB" id="A0A5M9JLE6"/>
<organism evidence="2 3">
    <name type="scientific">Monilinia fructicola</name>
    <name type="common">Brown rot fungus</name>
    <name type="synonym">Ciboria fructicola</name>
    <dbReference type="NCBI Taxonomy" id="38448"/>
    <lineage>
        <taxon>Eukaryota</taxon>
        <taxon>Fungi</taxon>
        <taxon>Dikarya</taxon>
        <taxon>Ascomycota</taxon>
        <taxon>Pezizomycotina</taxon>
        <taxon>Leotiomycetes</taxon>
        <taxon>Helotiales</taxon>
        <taxon>Sclerotiniaceae</taxon>
        <taxon>Monilinia</taxon>
    </lineage>
</organism>
<evidence type="ECO:0000256" key="1">
    <source>
        <dbReference type="SAM" id="MobiDB-lite"/>
    </source>
</evidence>
<evidence type="ECO:0000313" key="2">
    <source>
        <dbReference type="EMBL" id="KAA8568566.1"/>
    </source>
</evidence>
<feature type="compositionally biased region" description="Basic residues" evidence="1">
    <location>
        <begin position="156"/>
        <end position="172"/>
    </location>
</feature>
<feature type="region of interest" description="Disordered" evidence="1">
    <location>
        <begin position="83"/>
        <end position="182"/>
    </location>
</feature>
<dbReference type="Proteomes" id="UP000322873">
    <property type="component" value="Unassembled WGS sequence"/>
</dbReference>
<sequence>MILYNIQLNQGSTLPSTITSYYITGIHLAFSYAGRTACKLRTHPSYTDSDVDVLAAHPAHDQFNTNTTKHLPPRCRSSHPFIHCIQPGPNPHTPNQYSQARPCHAKPGRRKSRTKTLPQNPLESIPYIQTKPHPSISFSSRNPENPPAPRSARIQSRGKAKARARKDKKKGNPARADGWGGR</sequence>
<comment type="caution">
    <text evidence="2">The sequence shown here is derived from an EMBL/GenBank/DDBJ whole genome shotgun (WGS) entry which is preliminary data.</text>
</comment>
<reference evidence="2 3" key="1">
    <citation type="submission" date="2019-06" db="EMBL/GenBank/DDBJ databases">
        <title>Genome Sequence of the Brown Rot Fungal Pathogen Monilinia fructicola.</title>
        <authorList>
            <person name="De Miccolis Angelini R.M."/>
            <person name="Landi L."/>
            <person name="Abate D."/>
            <person name="Pollastro S."/>
            <person name="Romanazzi G."/>
            <person name="Faretra F."/>
        </authorList>
    </citation>
    <scope>NUCLEOTIDE SEQUENCE [LARGE SCALE GENOMIC DNA]</scope>
    <source>
        <strain evidence="2 3">Mfrc123</strain>
    </source>
</reference>
<feature type="compositionally biased region" description="Basic residues" evidence="1">
    <location>
        <begin position="103"/>
        <end position="114"/>
    </location>
</feature>
<accession>A0A5M9JLE6</accession>